<evidence type="ECO:0000259" key="1">
    <source>
        <dbReference type="SMART" id="SM01277"/>
    </source>
</evidence>
<protein>
    <recommendedName>
        <fullName evidence="1">Disks large homologue 1 N-terminal PEST domain-containing protein</fullName>
    </recommendedName>
</protein>
<keyword evidence="3" id="KW-1185">Reference proteome</keyword>
<dbReference type="Proteomes" id="UP001145742">
    <property type="component" value="Unassembled WGS sequence"/>
</dbReference>
<evidence type="ECO:0000313" key="3">
    <source>
        <dbReference type="Proteomes" id="UP001145742"/>
    </source>
</evidence>
<dbReference type="EMBL" id="WHWB01034784">
    <property type="protein sequence ID" value="KAJ7404188.1"/>
    <property type="molecule type" value="Genomic_DNA"/>
</dbReference>
<proteinExistence type="predicted"/>
<dbReference type="InterPro" id="IPR019590">
    <property type="entry name" value="DLG1_PEST_dom"/>
</dbReference>
<gene>
    <name evidence="2" type="ORF">WISP_146843</name>
</gene>
<dbReference type="SMART" id="SM01277">
    <property type="entry name" value="MAGUK_N_PEST"/>
    <property type="match status" value="1"/>
</dbReference>
<dbReference type="Pfam" id="PF10608">
    <property type="entry name" value="MAGUK_N_PEST"/>
    <property type="match status" value="1"/>
</dbReference>
<name>A0ABQ9CKR3_9PASS</name>
<reference evidence="2" key="1">
    <citation type="submission" date="2019-10" db="EMBL/GenBank/DDBJ databases">
        <authorList>
            <person name="Soares A.E.R."/>
            <person name="Aleixo A."/>
            <person name="Schneider P."/>
            <person name="Miyaki C.Y."/>
            <person name="Schneider M.P."/>
            <person name="Mello C."/>
            <person name="Vasconcelos A.T.R."/>
        </authorList>
    </citation>
    <scope>NUCLEOTIDE SEQUENCE</scope>
    <source>
        <tissue evidence="2">Muscle</tissue>
    </source>
</reference>
<comment type="caution">
    <text evidence="2">The sequence shown here is derived from an EMBL/GenBank/DDBJ whole genome shotgun (WGS) entry which is preliminary data.</text>
</comment>
<accession>A0ABQ9CKR3</accession>
<evidence type="ECO:0000313" key="2">
    <source>
        <dbReference type="EMBL" id="KAJ7404188.1"/>
    </source>
</evidence>
<feature type="domain" description="Disks large homologue 1 N-terminal PEST" evidence="1">
    <location>
        <begin position="54"/>
        <end position="147"/>
    </location>
</feature>
<organism evidence="2 3">
    <name type="scientific">Willisornis vidua</name>
    <name type="common">Xingu scale-backed antbird</name>
    <dbReference type="NCBI Taxonomy" id="1566151"/>
    <lineage>
        <taxon>Eukaryota</taxon>
        <taxon>Metazoa</taxon>
        <taxon>Chordata</taxon>
        <taxon>Craniata</taxon>
        <taxon>Vertebrata</taxon>
        <taxon>Euteleostomi</taxon>
        <taxon>Archelosauria</taxon>
        <taxon>Archosauria</taxon>
        <taxon>Dinosauria</taxon>
        <taxon>Saurischia</taxon>
        <taxon>Theropoda</taxon>
        <taxon>Coelurosauria</taxon>
        <taxon>Aves</taxon>
        <taxon>Neognathae</taxon>
        <taxon>Neoaves</taxon>
        <taxon>Telluraves</taxon>
        <taxon>Australaves</taxon>
        <taxon>Passeriformes</taxon>
        <taxon>Thamnophilidae</taxon>
        <taxon>Willisornis</taxon>
    </lineage>
</organism>
<sequence length="186" mass="20727">MIHWTVAVQRNPSRQEKQAEWYITEFNGKEGEFLLQDRIKHGAVLVRHSPAKLQVYGVENKLHMSQPCALKVVKANGKVACTSNSLDCSLRDINSPPATLHLGVLCQVQILHCVKVCWASPAPIIVNTDTLDTIPYVNGTEIEYEFEEITLERDLKNISSAIKRAICNCNSVVSVRDNQVDSGNKA</sequence>